<organism evidence="1 2">
    <name type="scientific">Segatella copri</name>
    <dbReference type="NCBI Taxonomy" id="165179"/>
    <lineage>
        <taxon>Bacteria</taxon>
        <taxon>Pseudomonadati</taxon>
        <taxon>Bacteroidota</taxon>
        <taxon>Bacteroidia</taxon>
        <taxon>Bacteroidales</taxon>
        <taxon>Prevotellaceae</taxon>
        <taxon>Segatella</taxon>
    </lineage>
</organism>
<comment type="caution">
    <text evidence="1">The sequence shown here is derived from an EMBL/GenBank/DDBJ whole genome shotgun (WGS) entry which is preliminary data.</text>
</comment>
<dbReference type="EMBL" id="JAHOEI010000001">
    <property type="protein sequence ID" value="MBV3386190.1"/>
    <property type="molecule type" value="Genomic_DNA"/>
</dbReference>
<protein>
    <submittedName>
        <fullName evidence="1">DUF4494 domain-containing protein</fullName>
    </submittedName>
</protein>
<sequence length="162" mass="18828">MRSRSAKWFECSVRYQKTMDDGSEKMVTEHYVVDAMSFTEAESAIIEHMQPYISGDFKVTGIRPAAYGEVFFCEEGNADRWYKVRIAFITIDEKTEKEKKSFVYYLVNASCLNGALKNLDQAFAKSMLDYQSVNISESNLLDVFEHKTEEKTDEKRKRSNKH</sequence>
<evidence type="ECO:0000313" key="2">
    <source>
        <dbReference type="Proteomes" id="UP001196765"/>
    </source>
</evidence>
<reference evidence="1" key="1">
    <citation type="submission" date="2021-06" db="EMBL/GenBank/DDBJ databases">
        <title>Collection of gut derived symbiotic bacterial strains cultured from healthy donors.</title>
        <authorList>
            <person name="Lin H."/>
            <person name="Littmann E."/>
            <person name="Pamer E.G."/>
        </authorList>
    </citation>
    <scope>NUCLEOTIDE SEQUENCE</scope>
    <source>
        <strain evidence="1">MSK.21.74</strain>
    </source>
</reference>
<evidence type="ECO:0000313" key="1">
    <source>
        <dbReference type="EMBL" id="MBV3386190.1"/>
    </source>
</evidence>
<dbReference type="AlphaFoldDB" id="A0AAW4MY95"/>
<dbReference type="InterPro" id="IPR027848">
    <property type="entry name" value="DUF4494"/>
</dbReference>
<dbReference type="Proteomes" id="UP001196765">
    <property type="component" value="Unassembled WGS sequence"/>
</dbReference>
<gene>
    <name evidence="1" type="ORF">KSW82_00290</name>
</gene>
<proteinExistence type="predicted"/>
<dbReference type="Pfam" id="PF14902">
    <property type="entry name" value="DUF4494"/>
    <property type="match status" value="1"/>
</dbReference>
<accession>A0AAW4MY95</accession>
<name>A0AAW4MY95_9BACT</name>